<dbReference type="AlphaFoldDB" id="A0A0A9Z8K9"/>
<sequence length="146" mass="16548">PDFTFRLLSIAKMEMKGYNILIKGGICRVYDGKDVVIEAIRGDSNLYALNNDYNTSNFKEKKNHDKTISLYAKNWHERLGHINTDTIKLMHNKELVVGLDEGTSKGREGLCEPCMKGKSKRKSFPKIGKQFTTQLLELVHSDVCGP</sequence>
<evidence type="ECO:0000259" key="1">
    <source>
        <dbReference type="Pfam" id="PF13976"/>
    </source>
</evidence>
<organism evidence="2">
    <name type="scientific">Lygus hesperus</name>
    <name type="common">Western plant bug</name>
    <dbReference type="NCBI Taxonomy" id="30085"/>
    <lineage>
        <taxon>Eukaryota</taxon>
        <taxon>Metazoa</taxon>
        <taxon>Ecdysozoa</taxon>
        <taxon>Arthropoda</taxon>
        <taxon>Hexapoda</taxon>
        <taxon>Insecta</taxon>
        <taxon>Pterygota</taxon>
        <taxon>Neoptera</taxon>
        <taxon>Paraneoptera</taxon>
        <taxon>Hemiptera</taxon>
        <taxon>Heteroptera</taxon>
        <taxon>Panheteroptera</taxon>
        <taxon>Cimicomorpha</taxon>
        <taxon>Miridae</taxon>
        <taxon>Mirini</taxon>
        <taxon>Lygus</taxon>
    </lineage>
</organism>
<name>A0A0A9Z8K9_LYGHE</name>
<dbReference type="PANTHER" id="PTHR42648">
    <property type="entry name" value="TRANSPOSASE, PUTATIVE-RELATED"/>
    <property type="match status" value="1"/>
</dbReference>
<dbReference type="Pfam" id="PF13976">
    <property type="entry name" value="gag_pre-integrs"/>
    <property type="match status" value="1"/>
</dbReference>
<dbReference type="PANTHER" id="PTHR42648:SF28">
    <property type="entry name" value="TRANSPOSON-ENCODED PROTEIN WITH RIBONUCLEASE H-LIKE AND RETROVIRUS ZINC FINGER-LIKE DOMAINS"/>
    <property type="match status" value="1"/>
</dbReference>
<accession>A0A0A9Z8K9</accession>
<reference evidence="2" key="1">
    <citation type="journal article" date="2014" name="PLoS ONE">
        <title>Transcriptome-Based Identification of ABC Transporters in the Western Tarnished Plant Bug Lygus hesperus.</title>
        <authorList>
            <person name="Hull J.J."/>
            <person name="Chaney K."/>
            <person name="Geib S.M."/>
            <person name="Fabrick J.A."/>
            <person name="Brent C.S."/>
            <person name="Walsh D."/>
            <person name="Lavine L.C."/>
        </authorList>
    </citation>
    <scope>NUCLEOTIDE SEQUENCE</scope>
</reference>
<protein>
    <submittedName>
        <fullName evidence="2">Retrovirus-related Pol polyprotein from transposon TNT 1-94</fullName>
    </submittedName>
</protein>
<dbReference type="EMBL" id="GBHO01005489">
    <property type="protein sequence ID" value="JAG38115.1"/>
    <property type="molecule type" value="Transcribed_RNA"/>
</dbReference>
<dbReference type="InterPro" id="IPR025724">
    <property type="entry name" value="GAG-pre-integrase_dom"/>
</dbReference>
<dbReference type="InterPro" id="IPR039537">
    <property type="entry name" value="Retrotran_Ty1/copia-like"/>
</dbReference>
<feature type="non-terminal residue" evidence="2">
    <location>
        <position position="1"/>
    </location>
</feature>
<feature type="domain" description="GAG-pre-integrase" evidence="1">
    <location>
        <begin position="72"/>
        <end position="119"/>
    </location>
</feature>
<reference evidence="2" key="2">
    <citation type="submission" date="2014-07" db="EMBL/GenBank/DDBJ databases">
        <authorList>
            <person name="Hull J."/>
        </authorList>
    </citation>
    <scope>NUCLEOTIDE SEQUENCE</scope>
</reference>
<proteinExistence type="predicted"/>
<evidence type="ECO:0000313" key="2">
    <source>
        <dbReference type="EMBL" id="JAG38115.1"/>
    </source>
</evidence>
<gene>
    <name evidence="2" type="primary">POLX_160</name>
    <name evidence="2" type="ORF">CM83_105472</name>
</gene>
<feature type="non-terminal residue" evidence="2">
    <location>
        <position position="146"/>
    </location>
</feature>